<evidence type="ECO:0000256" key="2">
    <source>
        <dbReference type="ARBA" id="ARBA00016807"/>
    </source>
</evidence>
<dbReference type="EMBL" id="OU893334">
    <property type="protein sequence ID" value="CAG9791475.1"/>
    <property type="molecule type" value="Genomic_DNA"/>
</dbReference>
<dbReference type="PANTHER" id="PTHR21411:SF0">
    <property type="entry name" value="REGULATORY PROTEIN ZESTE"/>
    <property type="match status" value="1"/>
</dbReference>
<keyword evidence="4" id="KW-0804">Transcription</keyword>
<dbReference type="Pfam" id="PF13873">
    <property type="entry name" value="Myb_DNA-bind_5"/>
    <property type="match status" value="1"/>
</dbReference>
<organism evidence="7 8">
    <name type="scientific">Diatraea saccharalis</name>
    <name type="common">sugarcane borer</name>
    <dbReference type="NCBI Taxonomy" id="40085"/>
    <lineage>
        <taxon>Eukaryota</taxon>
        <taxon>Metazoa</taxon>
        <taxon>Ecdysozoa</taxon>
        <taxon>Arthropoda</taxon>
        <taxon>Hexapoda</taxon>
        <taxon>Insecta</taxon>
        <taxon>Pterygota</taxon>
        <taxon>Neoptera</taxon>
        <taxon>Endopterygota</taxon>
        <taxon>Lepidoptera</taxon>
        <taxon>Glossata</taxon>
        <taxon>Ditrysia</taxon>
        <taxon>Pyraloidea</taxon>
        <taxon>Crambidae</taxon>
        <taxon>Crambinae</taxon>
        <taxon>Diatraea</taxon>
    </lineage>
</organism>
<name>A0A9N9R885_9NEOP</name>
<keyword evidence="8" id="KW-1185">Reference proteome</keyword>
<sequence length="295" mass="33448">MSDKRKRSQNFTLEEKDKLVKILAMYKDTILNKRTDGTTNEAKTKAWVSVAARFNSSATTHRSKESLLRVWEKLKTEAKLYKSNLRENFNKTGGGPCITKIDPILEQVCSIMGRACTGILNINDSDADLPLTVNIENVISPLPTDLINPVAAIQQNTNSTADLVETEFLMSKEPLHDNVINLMATDDIQLNKNVAPASPISTPIWARRRRPIINQTNERTEVANVLCASYGDLNQKRLSIDELKHQLLTEEIEFKRELYQIKLKSAEKDLEIKTEVLKQIKGKFIILIHIYSTKD</sequence>
<keyword evidence="3" id="KW-0805">Transcription regulation</keyword>
<comment type="subunit">
    <text evidence="1">Self-associates forming complexes of several hundred monomers.</text>
</comment>
<evidence type="ECO:0000256" key="3">
    <source>
        <dbReference type="ARBA" id="ARBA00023015"/>
    </source>
</evidence>
<evidence type="ECO:0000313" key="7">
    <source>
        <dbReference type="EMBL" id="CAG9791475.1"/>
    </source>
</evidence>
<accession>A0A9N9R885</accession>
<dbReference type="OrthoDB" id="6340111at2759"/>
<gene>
    <name evidence="7" type="ORF">DIATSA_LOCUS9087</name>
</gene>
<protein>
    <recommendedName>
        <fullName evidence="2">Regulatory protein zeste</fullName>
    </recommendedName>
</protein>
<reference evidence="7" key="2">
    <citation type="submission" date="2022-10" db="EMBL/GenBank/DDBJ databases">
        <authorList>
            <consortium name="ENA_rothamsted_submissions"/>
            <consortium name="culmorum"/>
            <person name="King R."/>
        </authorList>
    </citation>
    <scope>NUCLEOTIDE SEQUENCE</scope>
</reference>
<evidence type="ECO:0000313" key="8">
    <source>
        <dbReference type="Proteomes" id="UP001153714"/>
    </source>
</evidence>
<dbReference type="PANTHER" id="PTHR21411">
    <property type="entry name" value="APONTIC"/>
    <property type="match status" value="1"/>
</dbReference>
<dbReference type="Proteomes" id="UP001153714">
    <property type="component" value="Chromosome 3"/>
</dbReference>
<comment type="function">
    <text evidence="5">Involved in transvection phenomena (= synapsis-dependent gene expression), where the synaptic pairing of chromosomes carrying genes with which zeste interacts influences the expression of these genes. Zeste binds to DNA and stimulates transcription from a nearby promoter.</text>
</comment>
<dbReference type="AlphaFoldDB" id="A0A9N9R885"/>
<evidence type="ECO:0000256" key="5">
    <source>
        <dbReference type="ARBA" id="ARBA00025466"/>
    </source>
</evidence>
<proteinExistence type="predicted"/>
<evidence type="ECO:0000259" key="6">
    <source>
        <dbReference type="Pfam" id="PF13873"/>
    </source>
</evidence>
<dbReference type="InterPro" id="IPR028002">
    <property type="entry name" value="Myb_DNA-bind_5"/>
</dbReference>
<reference evidence="7" key="1">
    <citation type="submission" date="2021-12" db="EMBL/GenBank/DDBJ databases">
        <authorList>
            <person name="King R."/>
        </authorList>
    </citation>
    <scope>NUCLEOTIDE SEQUENCE</scope>
</reference>
<evidence type="ECO:0000256" key="1">
    <source>
        <dbReference type="ARBA" id="ARBA00011764"/>
    </source>
</evidence>
<feature type="domain" description="Myb/SANT-like DNA-binding" evidence="6">
    <location>
        <begin position="7"/>
        <end position="79"/>
    </location>
</feature>
<evidence type="ECO:0000256" key="4">
    <source>
        <dbReference type="ARBA" id="ARBA00023163"/>
    </source>
</evidence>